<evidence type="ECO:0000256" key="2">
    <source>
        <dbReference type="ARBA" id="ARBA00022603"/>
    </source>
</evidence>
<evidence type="ECO:0000256" key="5">
    <source>
        <dbReference type="ARBA" id="ARBA00039112"/>
    </source>
</evidence>
<comment type="catalytic activity">
    <reaction evidence="9">
        <text>N-terminal L-prolyl-L-prolyl-L-lysyl-[protein] + 2 S-adenosyl-L-methionine = N-terminal N,N-dimethyl-L-prolyl-L-prolyl-L-lysyl-[protein] + 2 S-adenosyl-L-homocysteine + 2 H(+)</text>
        <dbReference type="Rhea" id="RHEA:54736"/>
        <dbReference type="Rhea" id="RHEA-COMP:13787"/>
        <dbReference type="Rhea" id="RHEA-COMP:13974"/>
        <dbReference type="ChEBI" id="CHEBI:15378"/>
        <dbReference type="ChEBI" id="CHEBI:57856"/>
        <dbReference type="ChEBI" id="CHEBI:59789"/>
        <dbReference type="ChEBI" id="CHEBI:138059"/>
        <dbReference type="ChEBI" id="CHEBI:138318"/>
        <dbReference type="EC" id="2.1.1.244"/>
    </reaction>
</comment>
<sequence>MTSIDALISQKDSLAYWNNIDSTVNGMMGGYPHISRVDIRGSLNFISKLRSRRPKSILSRAADIGAGIGRVTAGVLSRTASTIDIVEPVSKFADQARQLGSDGGLTTMGDGRVGQVYVCGVEDWIPERKYDLIWIQWCLGHLKTEQAVTCLVRCGEALSEGGWIAVKENLSTNVTGEDVFDELDSSVTRTDASYRALFMSAGLKVCMTELQKGFPSELFPVRMYALRPS</sequence>
<evidence type="ECO:0000256" key="9">
    <source>
        <dbReference type="ARBA" id="ARBA00047885"/>
    </source>
</evidence>
<dbReference type="GO" id="GO:0005737">
    <property type="term" value="C:cytoplasm"/>
    <property type="evidence" value="ECO:0007669"/>
    <property type="project" value="TreeGrafter"/>
</dbReference>
<feature type="binding site" evidence="12">
    <location>
        <position position="136"/>
    </location>
    <ligand>
        <name>S-adenosyl-L-methionine</name>
        <dbReference type="ChEBI" id="CHEBI:59789"/>
    </ligand>
</feature>
<dbReference type="FunFam" id="3.40.50.150:FF:000025">
    <property type="entry name" value="N-terminal Xaa-Pro-Lys N-methyltransferase 1"/>
    <property type="match status" value="1"/>
</dbReference>
<reference evidence="13" key="1">
    <citation type="submission" date="2021-03" db="EMBL/GenBank/DDBJ databases">
        <authorList>
            <person name="Tagirdzhanova G."/>
        </authorList>
    </citation>
    <scope>NUCLEOTIDE SEQUENCE</scope>
</reference>
<dbReference type="Gene3D" id="3.40.50.150">
    <property type="entry name" value="Vaccinia Virus protein VP39"/>
    <property type="match status" value="1"/>
</dbReference>
<evidence type="ECO:0000256" key="11">
    <source>
        <dbReference type="ARBA" id="ARBA00082558"/>
    </source>
</evidence>
<evidence type="ECO:0000313" key="13">
    <source>
        <dbReference type="EMBL" id="CAF9929013.1"/>
    </source>
</evidence>
<dbReference type="InterPro" id="IPR029063">
    <property type="entry name" value="SAM-dependent_MTases_sf"/>
</dbReference>
<gene>
    <name evidence="13" type="ORF">GOMPHAMPRED_005287</name>
</gene>
<evidence type="ECO:0000256" key="4">
    <source>
        <dbReference type="ARBA" id="ARBA00022691"/>
    </source>
</evidence>
<dbReference type="PANTHER" id="PTHR12753">
    <property type="entry name" value="AD-003 - RELATED"/>
    <property type="match status" value="1"/>
</dbReference>
<dbReference type="InterPro" id="IPR008576">
    <property type="entry name" value="MeTrfase_NTM1"/>
</dbReference>
<dbReference type="OrthoDB" id="1298661at2759"/>
<feature type="binding site" evidence="12">
    <location>
        <position position="70"/>
    </location>
    <ligand>
        <name>S-adenosyl-L-methionine</name>
        <dbReference type="ChEBI" id="CHEBI:59789"/>
    </ligand>
</feature>
<comment type="catalytic activity">
    <reaction evidence="8">
        <text>N-terminal L-seryl-L-prolyl-L-lysyl-[protein] + 3 S-adenosyl-L-methionine = N-terminal N,N,N-trimethyl-L-seryl-L-prolyl-L-lysyl-[protein] + 3 S-adenosyl-L-homocysteine + 3 H(+)</text>
        <dbReference type="Rhea" id="RHEA:54724"/>
        <dbReference type="Rhea" id="RHEA-COMP:13789"/>
        <dbReference type="Rhea" id="RHEA-COMP:13973"/>
        <dbReference type="ChEBI" id="CHEBI:15378"/>
        <dbReference type="ChEBI" id="CHEBI:57856"/>
        <dbReference type="ChEBI" id="CHEBI:59789"/>
        <dbReference type="ChEBI" id="CHEBI:138061"/>
        <dbReference type="ChEBI" id="CHEBI:138317"/>
        <dbReference type="EC" id="2.1.1.244"/>
    </reaction>
</comment>
<evidence type="ECO:0000313" key="14">
    <source>
        <dbReference type="Proteomes" id="UP000664169"/>
    </source>
</evidence>
<dbReference type="CDD" id="cd02440">
    <property type="entry name" value="AdoMet_MTases"/>
    <property type="match status" value="1"/>
</dbReference>
<dbReference type="Proteomes" id="UP000664169">
    <property type="component" value="Unassembled WGS sequence"/>
</dbReference>
<dbReference type="EMBL" id="CAJPDQ010000031">
    <property type="protein sequence ID" value="CAF9929013.1"/>
    <property type="molecule type" value="Genomic_DNA"/>
</dbReference>
<evidence type="ECO:0000256" key="12">
    <source>
        <dbReference type="PIRSR" id="PIRSR016958-1"/>
    </source>
</evidence>
<evidence type="ECO:0000256" key="6">
    <source>
        <dbReference type="ARBA" id="ARBA00039449"/>
    </source>
</evidence>
<comment type="catalytic activity">
    <reaction evidence="10">
        <text>N-terminal L-alanyl-L-prolyl-L-lysyl-[protein] + 3 S-adenosyl-L-methionine = N-terminal N,N,N-trimethyl-L-alanyl-L-prolyl-L-lysyl-[protein] + 3 S-adenosyl-L-homocysteine + 3 H(+)</text>
        <dbReference type="Rhea" id="RHEA:54712"/>
        <dbReference type="Rhea" id="RHEA-COMP:13785"/>
        <dbReference type="Rhea" id="RHEA-COMP:13971"/>
        <dbReference type="ChEBI" id="CHEBI:15378"/>
        <dbReference type="ChEBI" id="CHEBI:57856"/>
        <dbReference type="ChEBI" id="CHEBI:59789"/>
        <dbReference type="ChEBI" id="CHEBI:138057"/>
        <dbReference type="ChEBI" id="CHEBI:138315"/>
        <dbReference type="EC" id="2.1.1.244"/>
    </reaction>
</comment>
<evidence type="ECO:0000256" key="8">
    <source>
        <dbReference type="ARBA" id="ARBA00047306"/>
    </source>
</evidence>
<dbReference type="Pfam" id="PF05891">
    <property type="entry name" value="Methyltransf_PK"/>
    <property type="match status" value="1"/>
</dbReference>
<keyword evidence="14" id="KW-1185">Reference proteome</keyword>
<dbReference type="GO" id="GO:0071885">
    <property type="term" value="F:N-terminal protein N-methyltransferase activity"/>
    <property type="evidence" value="ECO:0007669"/>
    <property type="project" value="UniProtKB-EC"/>
</dbReference>
<evidence type="ECO:0000256" key="10">
    <source>
        <dbReference type="ARBA" id="ARBA00048167"/>
    </source>
</evidence>
<accession>A0A8H3FQK8</accession>
<proteinExistence type="inferred from homology"/>
<keyword evidence="4 12" id="KW-0949">S-adenosyl-L-methionine</keyword>
<feature type="binding site" evidence="12">
    <location>
        <position position="65"/>
    </location>
    <ligand>
        <name>S-adenosyl-L-methionine</name>
        <dbReference type="ChEBI" id="CHEBI:59789"/>
    </ligand>
</feature>
<evidence type="ECO:0000256" key="3">
    <source>
        <dbReference type="ARBA" id="ARBA00022679"/>
    </source>
</evidence>
<evidence type="ECO:0000256" key="7">
    <source>
        <dbReference type="ARBA" id="ARBA00043129"/>
    </source>
</evidence>
<comment type="similarity">
    <text evidence="1">Belongs to the methyltransferase superfamily. NTM1 family.</text>
</comment>
<keyword evidence="3" id="KW-0808">Transferase</keyword>
<keyword evidence="2" id="KW-0489">Methyltransferase</keyword>
<organism evidence="13 14">
    <name type="scientific">Gomphillus americanus</name>
    <dbReference type="NCBI Taxonomy" id="1940652"/>
    <lineage>
        <taxon>Eukaryota</taxon>
        <taxon>Fungi</taxon>
        <taxon>Dikarya</taxon>
        <taxon>Ascomycota</taxon>
        <taxon>Pezizomycotina</taxon>
        <taxon>Lecanoromycetes</taxon>
        <taxon>OSLEUM clade</taxon>
        <taxon>Ostropomycetidae</taxon>
        <taxon>Ostropales</taxon>
        <taxon>Graphidaceae</taxon>
        <taxon>Gomphilloideae</taxon>
        <taxon>Gomphillus</taxon>
    </lineage>
</organism>
<dbReference type="PANTHER" id="PTHR12753:SF0">
    <property type="entry name" value="ALPHA N-TERMINAL PROTEIN METHYLTRANSFERASE 1"/>
    <property type="match status" value="1"/>
</dbReference>
<dbReference type="SUPFAM" id="SSF53335">
    <property type="entry name" value="S-adenosyl-L-methionine-dependent methyltransferases"/>
    <property type="match status" value="1"/>
</dbReference>
<protein>
    <recommendedName>
        <fullName evidence="6">Alpha N-terminal protein methyltransferase 1</fullName>
        <ecNumber evidence="5">2.1.1.244</ecNumber>
    </recommendedName>
    <alternativeName>
        <fullName evidence="11">Translation associated element 1</fullName>
    </alternativeName>
    <alternativeName>
        <fullName evidence="7">X-Pro-Lys N-terminal protein methyltransferase 1</fullName>
    </alternativeName>
</protein>
<dbReference type="PIRSF" id="PIRSF016958">
    <property type="entry name" value="DUF858_MeTrfase_lik"/>
    <property type="match status" value="1"/>
</dbReference>
<name>A0A8H3FQK8_9LECA</name>
<dbReference type="EC" id="2.1.1.244" evidence="5"/>
<dbReference type="GO" id="GO:0032259">
    <property type="term" value="P:methylation"/>
    <property type="evidence" value="ECO:0007669"/>
    <property type="project" value="UniProtKB-KW"/>
</dbReference>
<evidence type="ECO:0000256" key="1">
    <source>
        <dbReference type="ARBA" id="ARBA00009059"/>
    </source>
</evidence>
<dbReference type="AlphaFoldDB" id="A0A8H3FQK8"/>
<comment type="caution">
    <text evidence="13">The sequence shown here is derived from an EMBL/GenBank/DDBJ whole genome shotgun (WGS) entry which is preliminary data.</text>
</comment>